<proteinExistence type="predicted"/>
<reference evidence="3 4" key="1">
    <citation type="journal article" date="2014" name="Nature">
        <title>An environmental bacterial taxon with a large and distinct metabolic repertoire.</title>
        <authorList>
            <person name="Wilson M.C."/>
            <person name="Mori T."/>
            <person name="Ruckert C."/>
            <person name="Uria A.R."/>
            <person name="Helf M.J."/>
            <person name="Takada K."/>
            <person name="Gernert C."/>
            <person name="Steffens U.A."/>
            <person name="Heycke N."/>
            <person name="Schmitt S."/>
            <person name="Rinke C."/>
            <person name="Helfrich E.J."/>
            <person name="Brachmann A.O."/>
            <person name="Gurgui C."/>
            <person name="Wakimoto T."/>
            <person name="Kracht M."/>
            <person name="Crusemann M."/>
            <person name="Hentschel U."/>
            <person name="Abe I."/>
            <person name="Matsunaga S."/>
            <person name="Kalinowski J."/>
            <person name="Takeyama H."/>
            <person name="Piel J."/>
        </authorList>
    </citation>
    <scope>NUCLEOTIDE SEQUENCE [LARGE SCALE GENOMIC DNA]</scope>
    <source>
        <strain evidence="4">TSY2</strain>
    </source>
</reference>
<protein>
    <recommendedName>
        <fullName evidence="5">Cache domain-containing protein</fullName>
    </recommendedName>
</protein>
<feature type="transmembrane region" description="Helical" evidence="2">
    <location>
        <begin position="12"/>
        <end position="31"/>
    </location>
</feature>
<sequence length="543" mass="60773">MNILQKCIYTGFAVLVLVSFLYMLYFGRLAFFMGQQAREKAQQEAQAQAQNMVRRLERKLQQLMHQADAMAADLGSGTLSDHEVEKRLRLTLENYREIASMGMVSASSRSGLVPDVLHLHRAASGVEPVGARTLKPYERLLHEETGWREPYPGGIPGAAAGYGVRVERPHTDGAMLSVPTLVFLTLSLTTLRQLATPLTLTGTNYQVMVSRQGTILSHPIPAYLGMPLQDIGIQDQVMRIIDPSLDTPSAQTVHNLWTGKTSWVFLEPLPSIPWSVGTVIVTRDHFRSHREQRRLHIRFTLSILAFLFGYSGLLFRAHTGALQNLWAISVSFSVLCTMGIATMWSLELQAPSDETTGRTIIRDQAELNVILNRLLSLKDRRQDASAGGVPIRVPTGVFVQSLKFLSANTVSLTGYVWQTDSQPGGTSDNSDTLGIVFPEAEEMEIEPAFMEGKVTGWYFRGKLRQPFNYAKYPFDREVVWLRLWPKAFHQRILLTPDLASYPLINAAFQPGVQHRLCWRAGSLKMRFSVITIIPTIPPSVLRA</sequence>
<keyword evidence="1" id="KW-0175">Coiled coil</keyword>
<dbReference type="HOGENOM" id="CLU_501249_0_0_7"/>
<accession>W4M883</accession>
<organism evidence="3 4">
    <name type="scientific">Candidatus Entotheonella gemina</name>
    <dbReference type="NCBI Taxonomy" id="1429439"/>
    <lineage>
        <taxon>Bacteria</taxon>
        <taxon>Pseudomonadati</taxon>
        <taxon>Nitrospinota/Tectimicrobiota group</taxon>
        <taxon>Candidatus Tectimicrobiota</taxon>
        <taxon>Candidatus Entotheonellia</taxon>
        <taxon>Candidatus Entotheonellales</taxon>
        <taxon>Candidatus Entotheonellaceae</taxon>
        <taxon>Candidatus Entotheonella</taxon>
    </lineage>
</organism>
<comment type="caution">
    <text evidence="3">The sequence shown here is derived from an EMBL/GenBank/DDBJ whole genome shotgun (WGS) entry which is preliminary data.</text>
</comment>
<evidence type="ECO:0008006" key="5">
    <source>
        <dbReference type="Google" id="ProtNLM"/>
    </source>
</evidence>
<evidence type="ECO:0000313" key="4">
    <source>
        <dbReference type="Proteomes" id="UP000019140"/>
    </source>
</evidence>
<evidence type="ECO:0000256" key="2">
    <source>
        <dbReference type="SAM" id="Phobius"/>
    </source>
</evidence>
<evidence type="ECO:0000313" key="3">
    <source>
        <dbReference type="EMBL" id="ETX06383.1"/>
    </source>
</evidence>
<keyword evidence="2" id="KW-1133">Transmembrane helix</keyword>
<dbReference type="Gene3D" id="3.30.450.20">
    <property type="entry name" value="PAS domain"/>
    <property type="match status" value="1"/>
</dbReference>
<evidence type="ECO:0000256" key="1">
    <source>
        <dbReference type="SAM" id="Coils"/>
    </source>
</evidence>
<dbReference type="Proteomes" id="UP000019140">
    <property type="component" value="Unassembled WGS sequence"/>
</dbReference>
<keyword evidence="2" id="KW-0472">Membrane</keyword>
<feature type="transmembrane region" description="Helical" evidence="2">
    <location>
        <begin position="325"/>
        <end position="346"/>
    </location>
</feature>
<feature type="coiled-coil region" evidence="1">
    <location>
        <begin position="39"/>
        <end position="73"/>
    </location>
</feature>
<keyword evidence="2" id="KW-0812">Transmembrane</keyword>
<dbReference type="EMBL" id="AZHX01000711">
    <property type="protein sequence ID" value="ETX06383.1"/>
    <property type="molecule type" value="Genomic_DNA"/>
</dbReference>
<name>W4M883_9BACT</name>
<feature type="transmembrane region" description="Helical" evidence="2">
    <location>
        <begin position="295"/>
        <end position="313"/>
    </location>
</feature>
<keyword evidence="4" id="KW-1185">Reference proteome</keyword>
<dbReference type="AlphaFoldDB" id="W4M883"/>
<gene>
    <name evidence="3" type="ORF">ETSY2_17450</name>
</gene>